<feature type="compositionally biased region" description="Basic residues" evidence="7">
    <location>
        <begin position="124"/>
        <end position="147"/>
    </location>
</feature>
<evidence type="ECO:0000256" key="8">
    <source>
        <dbReference type="SAM" id="SignalP"/>
    </source>
</evidence>
<evidence type="ECO:0000256" key="2">
    <source>
        <dbReference type="ARBA" id="ARBA00011028"/>
    </source>
</evidence>
<evidence type="ECO:0000256" key="4">
    <source>
        <dbReference type="ARBA" id="ARBA00022723"/>
    </source>
</evidence>
<feature type="region of interest" description="Disordered" evidence="7">
    <location>
        <begin position="120"/>
        <end position="167"/>
    </location>
</feature>
<comment type="caution">
    <text evidence="9">The sequence shown here is derived from an EMBL/GenBank/DDBJ whole genome shotgun (WGS) entry which is preliminary data.</text>
</comment>
<accession>A0A849P4K6</accession>
<dbReference type="AlphaFoldDB" id="A0A849P4K6"/>
<keyword evidence="10" id="KW-1185">Reference proteome</keyword>
<dbReference type="PRINTS" id="PR00690">
    <property type="entry name" value="ADHESNFAMILY"/>
</dbReference>
<organism evidence="9 10">
    <name type="scientific">Pelistega suis</name>
    <dbReference type="NCBI Taxonomy" id="1631957"/>
    <lineage>
        <taxon>Bacteria</taxon>
        <taxon>Pseudomonadati</taxon>
        <taxon>Pseudomonadota</taxon>
        <taxon>Betaproteobacteria</taxon>
        <taxon>Burkholderiales</taxon>
        <taxon>Alcaligenaceae</taxon>
        <taxon>Pelistega</taxon>
    </lineage>
</organism>
<dbReference type="InterPro" id="IPR006128">
    <property type="entry name" value="Lipoprotein_PsaA-like"/>
</dbReference>
<dbReference type="GO" id="GO:0030001">
    <property type="term" value="P:metal ion transport"/>
    <property type="evidence" value="ECO:0007669"/>
    <property type="project" value="InterPro"/>
</dbReference>
<dbReference type="GO" id="GO:0007155">
    <property type="term" value="P:cell adhesion"/>
    <property type="evidence" value="ECO:0007669"/>
    <property type="project" value="InterPro"/>
</dbReference>
<reference evidence="9 10" key="1">
    <citation type="submission" date="2020-05" db="EMBL/GenBank/DDBJ databases">
        <authorList>
            <person name="Niu N."/>
        </authorList>
    </citation>
    <scope>NUCLEOTIDE SEQUENCE [LARGE SCALE GENOMIC DNA]</scope>
    <source>
        <strain evidence="9 10">3340-03</strain>
    </source>
</reference>
<dbReference type="InterPro" id="IPR050492">
    <property type="entry name" value="Bact_metal-bind_prot9"/>
</dbReference>
<keyword evidence="4" id="KW-0479">Metal-binding</keyword>
<comment type="similarity">
    <text evidence="2 6">Belongs to the bacterial solute-binding protein 9 family.</text>
</comment>
<dbReference type="GO" id="GO:0030313">
    <property type="term" value="C:cell envelope"/>
    <property type="evidence" value="ECO:0007669"/>
    <property type="project" value="UniProtKB-SubCell"/>
</dbReference>
<feature type="signal peptide" evidence="8">
    <location>
        <begin position="1"/>
        <end position="19"/>
    </location>
</feature>
<feature type="compositionally biased region" description="Basic and acidic residues" evidence="7">
    <location>
        <begin position="148"/>
        <end position="167"/>
    </location>
</feature>
<evidence type="ECO:0000256" key="3">
    <source>
        <dbReference type="ARBA" id="ARBA00022448"/>
    </source>
</evidence>
<dbReference type="Pfam" id="PF01297">
    <property type="entry name" value="ZnuA"/>
    <property type="match status" value="1"/>
</dbReference>
<evidence type="ECO:0000256" key="5">
    <source>
        <dbReference type="ARBA" id="ARBA00022729"/>
    </source>
</evidence>
<dbReference type="PANTHER" id="PTHR42953:SF1">
    <property type="entry name" value="METAL-BINDING PROTEIN HI_0362-RELATED"/>
    <property type="match status" value="1"/>
</dbReference>
<evidence type="ECO:0000256" key="1">
    <source>
        <dbReference type="ARBA" id="ARBA00004196"/>
    </source>
</evidence>
<sequence length="337" mass="37273">MKLLVALGLSLGMSVAAQAHGLKVATSFSILEDMVKNVVGEHAEVVSLVGADADVHHYEFKPSDVKAFSDNKEIKVLFTNGLELDGWAEQLAKAANFQGKVVALSDGVKTRAFNEEILGEENHKHHNHKHDHKKGHKHDHDHKHHDHKHDDKHNHETHAGHQHGEFDPHAWQSLTNAQIYVDNIVKTLSELDADHADIFAKNGAAYKEKMQTLDKQFKEQFATLAANKRYLVTSHEALGYFADAYGLKVLTPLGFADNAEPSAKDIAIVVKAIRELKVPAVFLENTKNPKVVEQIARESKTKVGGTLYTDALSKDAPANSYLGMMQTNAKTILDSLK</sequence>
<name>A0A849P4K6_9BURK</name>
<dbReference type="EMBL" id="JABGBN010000001">
    <property type="protein sequence ID" value="NOL50742.1"/>
    <property type="molecule type" value="Genomic_DNA"/>
</dbReference>
<dbReference type="Proteomes" id="UP000537862">
    <property type="component" value="Unassembled WGS sequence"/>
</dbReference>
<evidence type="ECO:0000313" key="9">
    <source>
        <dbReference type="EMBL" id="NOL50742.1"/>
    </source>
</evidence>
<keyword evidence="5 8" id="KW-0732">Signal</keyword>
<dbReference type="SUPFAM" id="SSF53807">
    <property type="entry name" value="Helical backbone' metal receptor"/>
    <property type="match status" value="1"/>
</dbReference>
<dbReference type="GO" id="GO:0046872">
    <property type="term" value="F:metal ion binding"/>
    <property type="evidence" value="ECO:0007669"/>
    <property type="project" value="UniProtKB-KW"/>
</dbReference>
<protein>
    <submittedName>
        <fullName evidence="9">Zinc ABC transporter solute-binding protein</fullName>
    </submittedName>
</protein>
<dbReference type="Gene3D" id="3.40.50.1980">
    <property type="entry name" value="Nitrogenase molybdenum iron protein domain"/>
    <property type="match status" value="3"/>
</dbReference>
<dbReference type="RefSeq" id="WP_171679439.1">
    <property type="nucleotide sequence ID" value="NZ_JABGBN010000001.1"/>
</dbReference>
<proteinExistence type="inferred from homology"/>
<gene>
    <name evidence="9" type="ORF">HKX39_00930</name>
</gene>
<keyword evidence="3 6" id="KW-0813">Transport</keyword>
<evidence type="ECO:0000313" key="10">
    <source>
        <dbReference type="Proteomes" id="UP000537862"/>
    </source>
</evidence>
<evidence type="ECO:0000256" key="7">
    <source>
        <dbReference type="SAM" id="MobiDB-lite"/>
    </source>
</evidence>
<dbReference type="InterPro" id="IPR006127">
    <property type="entry name" value="ZnuA-like"/>
</dbReference>
<feature type="chain" id="PRO_5032901267" evidence="8">
    <location>
        <begin position="20"/>
        <end position="337"/>
    </location>
</feature>
<comment type="subcellular location">
    <subcellularLocation>
        <location evidence="1">Cell envelope</location>
    </subcellularLocation>
</comment>
<evidence type="ECO:0000256" key="6">
    <source>
        <dbReference type="RuleBase" id="RU003512"/>
    </source>
</evidence>
<dbReference type="PANTHER" id="PTHR42953">
    <property type="entry name" value="HIGH-AFFINITY ZINC UPTAKE SYSTEM PROTEIN ZNUA-RELATED"/>
    <property type="match status" value="1"/>
</dbReference>